<reference evidence="3 4" key="1">
    <citation type="submission" date="2020-04" db="EMBL/GenBank/DDBJ databases">
        <title>Perkinsus olseni comparative genomics.</title>
        <authorList>
            <person name="Bogema D.R."/>
        </authorList>
    </citation>
    <scope>NUCLEOTIDE SEQUENCE [LARGE SCALE GENOMIC DNA]</scope>
    <source>
        <strain evidence="3">ATCC PRA-205</strain>
    </source>
</reference>
<feature type="compositionally biased region" description="Polar residues" evidence="1">
    <location>
        <begin position="155"/>
        <end position="169"/>
    </location>
</feature>
<evidence type="ECO:0000313" key="4">
    <source>
        <dbReference type="Proteomes" id="UP000574390"/>
    </source>
</evidence>
<name>A0A7J6RVB4_PEROL</name>
<gene>
    <name evidence="3" type="ORF">FOZ62_003284</name>
</gene>
<keyword evidence="2" id="KW-0472">Membrane</keyword>
<keyword evidence="2" id="KW-1133">Transmembrane helix</keyword>
<sequence>PSDIAAMNLDKTLDELNEAEGEYPATIQTTQPPTFNLAEVEGINLGPSLDVYGEPTTALFTQPNEIMPTVNLSAIEGVSLDKVLLYPEVTTTAAPEAGTTSADEAVQGSNGVNNTGLLVAILVLLLLLIVSSWCQFGLLVRRLGKEHAEAEARSRPQSSRAGGSTSLFNTSGEVTSLPAWVSSDALVVE</sequence>
<organism evidence="3 4">
    <name type="scientific">Perkinsus olseni</name>
    <name type="common">Perkinsus atlanticus</name>
    <dbReference type="NCBI Taxonomy" id="32597"/>
    <lineage>
        <taxon>Eukaryota</taxon>
        <taxon>Sar</taxon>
        <taxon>Alveolata</taxon>
        <taxon>Perkinsozoa</taxon>
        <taxon>Perkinsea</taxon>
        <taxon>Perkinsida</taxon>
        <taxon>Perkinsidae</taxon>
        <taxon>Perkinsus</taxon>
    </lineage>
</organism>
<protein>
    <submittedName>
        <fullName evidence="3">Uncharacterized protein</fullName>
    </submittedName>
</protein>
<evidence type="ECO:0000256" key="1">
    <source>
        <dbReference type="SAM" id="MobiDB-lite"/>
    </source>
</evidence>
<evidence type="ECO:0000313" key="3">
    <source>
        <dbReference type="EMBL" id="KAF4724607.1"/>
    </source>
</evidence>
<feature type="region of interest" description="Disordered" evidence="1">
    <location>
        <begin position="149"/>
        <end position="169"/>
    </location>
</feature>
<comment type="caution">
    <text evidence="3">The sequence shown here is derived from an EMBL/GenBank/DDBJ whole genome shotgun (WGS) entry which is preliminary data.</text>
</comment>
<accession>A0A7J6RVB4</accession>
<feature type="transmembrane region" description="Helical" evidence="2">
    <location>
        <begin position="117"/>
        <end position="140"/>
    </location>
</feature>
<dbReference type="AlphaFoldDB" id="A0A7J6RVB4"/>
<proteinExistence type="predicted"/>
<feature type="non-terminal residue" evidence="3">
    <location>
        <position position="1"/>
    </location>
</feature>
<evidence type="ECO:0000256" key="2">
    <source>
        <dbReference type="SAM" id="Phobius"/>
    </source>
</evidence>
<keyword evidence="2" id="KW-0812">Transmembrane</keyword>
<dbReference type="EMBL" id="JABANM010019361">
    <property type="protein sequence ID" value="KAF4724607.1"/>
    <property type="molecule type" value="Genomic_DNA"/>
</dbReference>
<dbReference type="Proteomes" id="UP000574390">
    <property type="component" value="Unassembled WGS sequence"/>
</dbReference>